<protein>
    <recommendedName>
        <fullName evidence="2">Response regulatory domain-containing protein</fullName>
    </recommendedName>
</protein>
<dbReference type="Proteomes" id="UP000327013">
    <property type="component" value="Chromosome 2"/>
</dbReference>
<dbReference type="InterPro" id="IPR001789">
    <property type="entry name" value="Sig_transdc_resp-reg_receiver"/>
</dbReference>
<feature type="modified residue" description="4-aspartylphosphate" evidence="1">
    <location>
        <position position="71"/>
    </location>
</feature>
<organism evidence="3 4">
    <name type="scientific">Carpinus fangiana</name>
    <dbReference type="NCBI Taxonomy" id="176857"/>
    <lineage>
        <taxon>Eukaryota</taxon>
        <taxon>Viridiplantae</taxon>
        <taxon>Streptophyta</taxon>
        <taxon>Embryophyta</taxon>
        <taxon>Tracheophyta</taxon>
        <taxon>Spermatophyta</taxon>
        <taxon>Magnoliopsida</taxon>
        <taxon>eudicotyledons</taxon>
        <taxon>Gunneridae</taxon>
        <taxon>Pentapetalae</taxon>
        <taxon>rosids</taxon>
        <taxon>fabids</taxon>
        <taxon>Fagales</taxon>
        <taxon>Betulaceae</taxon>
        <taxon>Carpinus</taxon>
    </lineage>
</organism>
<keyword evidence="1" id="KW-0597">Phosphoprotein</keyword>
<dbReference type="AlphaFoldDB" id="A0A5N6QUA5"/>
<feature type="domain" description="Response regulatory" evidence="2">
    <location>
        <begin position="21"/>
        <end position="136"/>
    </location>
</feature>
<dbReference type="Gene3D" id="3.40.50.2300">
    <property type="match status" value="1"/>
</dbReference>
<dbReference type="InterPro" id="IPR052048">
    <property type="entry name" value="ST_Response_Regulator"/>
</dbReference>
<dbReference type="OrthoDB" id="21225at2759"/>
<accession>A0A5N6QUA5</accession>
<evidence type="ECO:0000256" key="1">
    <source>
        <dbReference type="PROSITE-ProRule" id="PRU00169"/>
    </source>
</evidence>
<dbReference type="SMART" id="SM00448">
    <property type="entry name" value="REC"/>
    <property type="match status" value="1"/>
</dbReference>
<sequence>MVFEKGASSLKVDGTDERKFSVLVVDDDATIRKIHSKFLSKFPVDVQVAVNGKEAVDLYRSGAFFDLVLMDLEMPIMNGFEATKELRALGLKSLIVGVTSRSSDSEKKAFMEAGLNDCYGKPLTIEMIKSLLQELNKSN</sequence>
<dbReference type="PANTHER" id="PTHR43228">
    <property type="entry name" value="TWO-COMPONENT RESPONSE REGULATOR"/>
    <property type="match status" value="1"/>
</dbReference>
<dbReference type="SUPFAM" id="SSF52172">
    <property type="entry name" value="CheY-like"/>
    <property type="match status" value="1"/>
</dbReference>
<dbReference type="PROSITE" id="PS50110">
    <property type="entry name" value="RESPONSE_REGULATORY"/>
    <property type="match status" value="1"/>
</dbReference>
<dbReference type="PANTHER" id="PTHR43228:SF1">
    <property type="entry name" value="TWO-COMPONENT RESPONSE REGULATOR ARR22"/>
    <property type="match status" value="1"/>
</dbReference>
<dbReference type="Pfam" id="PF00072">
    <property type="entry name" value="Response_reg"/>
    <property type="match status" value="1"/>
</dbReference>
<keyword evidence="4" id="KW-1185">Reference proteome</keyword>
<proteinExistence type="predicted"/>
<evidence type="ECO:0000313" key="3">
    <source>
        <dbReference type="EMBL" id="KAE8009900.1"/>
    </source>
</evidence>
<dbReference type="CDD" id="cd17546">
    <property type="entry name" value="REC_hyHK_CKI1_RcsC-like"/>
    <property type="match status" value="1"/>
</dbReference>
<evidence type="ECO:0000259" key="2">
    <source>
        <dbReference type="PROSITE" id="PS50110"/>
    </source>
</evidence>
<dbReference type="GO" id="GO:0000160">
    <property type="term" value="P:phosphorelay signal transduction system"/>
    <property type="evidence" value="ECO:0007669"/>
    <property type="project" value="InterPro"/>
</dbReference>
<reference evidence="3 4" key="1">
    <citation type="submission" date="2019-06" db="EMBL/GenBank/DDBJ databases">
        <title>A chromosomal-level reference genome of Carpinus fangiana (Coryloideae, Betulaceae).</title>
        <authorList>
            <person name="Yang X."/>
            <person name="Wang Z."/>
            <person name="Zhang L."/>
            <person name="Hao G."/>
            <person name="Liu J."/>
            <person name="Yang Y."/>
        </authorList>
    </citation>
    <scope>NUCLEOTIDE SEQUENCE [LARGE SCALE GENOMIC DNA]</scope>
    <source>
        <strain evidence="3">Cfa_2016G</strain>
        <tissue evidence="3">Leaf</tissue>
    </source>
</reference>
<gene>
    <name evidence="3" type="ORF">FH972_006306</name>
</gene>
<dbReference type="InterPro" id="IPR011006">
    <property type="entry name" value="CheY-like_superfamily"/>
</dbReference>
<dbReference type="EMBL" id="CM017322">
    <property type="protein sequence ID" value="KAE8009900.1"/>
    <property type="molecule type" value="Genomic_DNA"/>
</dbReference>
<name>A0A5N6QUA5_9ROSI</name>
<evidence type="ECO:0000313" key="4">
    <source>
        <dbReference type="Proteomes" id="UP000327013"/>
    </source>
</evidence>